<keyword evidence="8" id="KW-1185">Reference proteome</keyword>
<feature type="transmembrane region" description="Helical" evidence="6">
    <location>
        <begin position="12"/>
        <end position="31"/>
    </location>
</feature>
<organism evidence="7 8">
    <name type="scientific">Paractinoplanes rishiriensis</name>
    <dbReference type="NCBI Taxonomy" id="1050105"/>
    <lineage>
        <taxon>Bacteria</taxon>
        <taxon>Bacillati</taxon>
        <taxon>Actinomycetota</taxon>
        <taxon>Actinomycetes</taxon>
        <taxon>Micromonosporales</taxon>
        <taxon>Micromonosporaceae</taxon>
        <taxon>Paractinoplanes</taxon>
    </lineage>
</organism>
<dbReference type="Pfam" id="PF07690">
    <property type="entry name" value="MFS_1"/>
    <property type="match status" value="1"/>
</dbReference>
<keyword evidence="4 6" id="KW-0472">Membrane</keyword>
<feature type="transmembrane region" description="Helical" evidence="6">
    <location>
        <begin position="213"/>
        <end position="230"/>
    </location>
</feature>
<dbReference type="Proteomes" id="UP000636960">
    <property type="component" value="Unassembled WGS sequence"/>
</dbReference>
<gene>
    <name evidence="7" type="ORF">Ari01nite_09550</name>
</gene>
<feature type="transmembrane region" description="Helical" evidence="6">
    <location>
        <begin position="43"/>
        <end position="65"/>
    </location>
</feature>
<evidence type="ECO:0000313" key="8">
    <source>
        <dbReference type="Proteomes" id="UP000636960"/>
    </source>
</evidence>
<evidence type="ECO:0000256" key="1">
    <source>
        <dbReference type="ARBA" id="ARBA00004141"/>
    </source>
</evidence>
<feature type="compositionally biased region" description="Basic and acidic residues" evidence="5">
    <location>
        <begin position="325"/>
        <end position="336"/>
    </location>
</feature>
<dbReference type="InterPro" id="IPR051788">
    <property type="entry name" value="MFS_Transporter"/>
</dbReference>
<dbReference type="SUPFAM" id="SSF103473">
    <property type="entry name" value="MFS general substrate transporter"/>
    <property type="match status" value="1"/>
</dbReference>
<feature type="transmembrane region" description="Helical" evidence="6">
    <location>
        <begin position="143"/>
        <end position="164"/>
    </location>
</feature>
<reference evidence="7" key="1">
    <citation type="submission" date="2021-01" db="EMBL/GenBank/DDBJ databases">
        <title>Whole genome shotgun sequence of Actinoplanes rishiriensis NBRC 108556.</title>
        <authorList>
            <person name="Komaki H."/>
            <person name="Tamura T."/>
        </authorList>
    </citation>
    <scope>NUCLEOTIDE SEQUENCE</scope>
    <source>
        <strain evidence="7">NBRC 108556</strain>
    </source>
</reference>
<evidence type="ECO:0000256" key="5">
    <source>
        <dbReference type="SAM" id="MobiDB-lite"/>
    </source>
</evidence>
<dbReference type="CDD" id="cd17393">
    <property type="entry name" value="MFS_MosC_like"/>
    <property type="match status" value="1"/>
</dbReference>
<feature type="compositionally biased region" description="Basic and acidic residues" evidence="5">
    <location>
        <begin position="352"/>
        <end position="361"/>
    </location>
</feature>
<dbReference type="InterPro" id="IPR011701">
    <property type="entry name" value="MFS"/>
</dbReference>
<evidence type="ECO:0000313" key="7">
    <source>
        <dbReference type="EMBL" id="GIE93490.1"/>
    </source>
</evidence>
<accession>A0A919JTQ4</accession>
<dbReference type="GO" id="GO:0022857">
    <property type="term" value="F:transmembrane transporter activity"/>
    <property type="evidence" value="ECO:0007669"/>
    <property type="project" value="InterPro"/>
</dbReference>
<evidence type="ECO:0000256" key="4">
    <source>
        <dbReference type="ARBA" id="ARBA00023136"/>
    </source>
</evidence>
<dbReference type="Gene3D" id="1.20.1250.20">
    <property type="entry name" value="MFS general substrate transporter like domains"/>
    <property type="match status" value="1"/>
</dbReference>
<comment type="subcellular location">
    <subcellularLocation>
        <location evidence="1">Membrane</location>
        <topology evidence="1">Multi-pass membrane protein</topology>
    </subcellularLocation>
</comment>
<evidence type="ECO:0000256" key="3">
    <source>
        <dbReference type="ARBA" id="ARBA00022989"/>
    </source>
</evidence>
<protein>
    <recommendedName>
        <fullName evidence="9">MFS transporter</fullName>
    </recommendedName>
</protein>
<feature type="region of interest" description="Disordered" evidence="5">
    <location>
        <begin position="325"/>
        <end position="361"/>
    </location>
</feature>
<dbReference type="EMBL" id="BOMV01000007">
    <property type="protein sequence ID" value="GIE93490.1"/>
    <property type="molecule type" value="Genomic_DNA"/>
</dbReference>
<keyword evidence="3 6" id="KW-1133">Transmembrane helix</keyword>
<evidence type="ECO:0008006" key="9">
    <source>
        <dbReference type="Google" id="ProtNLM"/>
    </source>
</evidence>
<dbReference type="GO" id="GO:0016020">
    <property type="term" value="C:membrane"/>
    <property type="evidence" value="ECO:0007669"/>
    <property type="project" value="UniProtKB-SubCell"/>
</dbReference>
<keyword evidence="2 6" id="KW-0812">Transmembrane</keyword>
<name>A0A919JTQ4_9ACTN</name>
<proteinExistence type="predicted"/>
<sequence>MVLQSPRLNLAKVAVGATFATNGLAFGGWLARAPAVRDDLSLSVAGFGLLLLCISAAAITAIPLAGPLVQRVGPARAILLGSGAMALGLAGLGTGTLTGSVSVAAAGLVLVGAGNSTWDVAMNVEGADVERHLGRTLMPRFHAGFSLGTVLGAGLSALAAAAGLPIWVQLYLTAALTAGATIPTVRAFLPYTPLPPGEKHPMSVLEAWREPRTVLIGLIMLGFGFTEGVANDWLAISLVDAYGASETVGAIGYGTFVTAMTLSRFFGGTAIERWGRVRVLRGTVVLGVVGLTLVVAQIGVPAVLVGALLWGAGASLGFPHRHELSGRRPDEIRDPRVGGGLDRVRGFPGRPATDRRAGPQLRRPERAALRVRGVGHRLAGIRRRQAAAHPIARVTPYIPGRYRGLGPGMRVGALNG</sequence>
<dbReference type="AlphaFoldDB" id="A0A919JTQ4"/>
<feature type="transmembrane region" description="Helical" evidence="6">
    <location>
        <begin position="250"/>
        <end position="267"/>
    </location>
</feature>
<comment type="caution">
    <text evidence="7">The sequence shown here is derived from an EMBL/GenBank/DDBJ whole genome shotgun (WGS) entry which is preliminary data.</text>
</comment>
<dbReference type="PANTHER" id="PTHR23514:SF13">
    <property type="entry name" value="INNER MEMBRANE PROTEIN YBJJ"/>
    <property type="match status" value="1"/>
</dbReference>
<evidence type="ECO:0000256" key="6">
    <source>
        <dbReference type="SAM" id="Phobius"/>
    </source>
</evidence>
<evidence type="ECO:0000256" key="2">
    <source>
        <dbReference type="ARBA" id="ARBA00022692"/>
    </source>
</evidence>
<dbReference type="PANTHER" id="PTHR23514">
    <property type="entry name" value="BYPASS OF STOP CODON PROTEIN 6"/>
    <property type="match status" value="1"/>
</dbReference>
<dbReference type="InterPro" id="IPR036259">
    <property type="entry name" value="MFS_trans_sf"/>
</dbReference>